<dbReference type="PANTHER" id="PTHR43105:SF13">
    <property type="entry name" value="NADH-UBIQUINONE OXIDOREDUCTASE 75 KDA SUBUNIT, MITOCHONDRIAL"/>
    <property type="match status" value="1"/>
</dbReference>
<dbReference type="SUPFAM" id="SSF54292">
    <property type="entry name" value="2Fe-2S ferredoxin-like"/>
    <property type="match status" value="1"/>
</dbReference>
<keyword evidence="8" id="KW-0408">Iron</keyword>
<dbReference type="FunFam" id="3.10.20.740:FF:000004">
    <property type="entry name" value="NADH-quinone oxidoreductase"/>
    <property type="match status" value="1"/>
</dbReference>
<keyword evidence="5" id="KW-0001">2Fe-2S</keyword>
<evidence type="ECO:0000256" key="3">
    <source>
        <dbReference type="ARBA" id="ARBA00005404"/>
    </source>
</evidence>
<dbReference type="InterPro" id="IPR006656">
    <property type="entry name" value="Mopterin_OxRdtase"/>
</dbReference>
<gene>
    <name evidence="15" type="primary">nuoG</name>
</gene>
<evidence type="ECO:0000256" key="6">
    <source>
        <dbReference type="ARBA" id="ARBA00022723"/>
    </source>
</evidence>
<dbReference type="Pfam" id="PF22117">
    <property type="entry name" value="Fer4_Nqo3"/>
    <property type="match status" value="1"/>
</dbReference>
<dbReference type="InterPro" id="IPR050123">
    <property type="entry name" value="Prok_molybdopt-oxidoreductase"/>
</dbReference>
<dbReference type="GO" id="GO:0016020">
    <property type="term" value="C:membrane"/>
    <property type="evidence" value="ECO:0007669"/>
    <property type="project" value="UniProtKB-SubCell"/>
</dbReference>
<evidence type="ECO:0000256" key="5">
    <source>
        <dbReference type="ARBA" id="ARBA00022714"/>
    </source>
</evidence>
<accession>A0A1W5LFT1</accession>
<dbReference type="Gene3D" id="3.10.20.740">
    <property type="match status" value="1"/>
</dbReference>
<evidence type="ECO:0000256" key="4">
    <source>
        <dbReference type="ARBA" id="ARBA00022485"/>
    </source>
</evidence>
<dbReference type="PROSITE" id="PS00641">
    <property type="entry name" value="COMPLEX1_75K_1"/>
    <property type="match status" value="1"/>
</dbReference>
<dbReference type="GO" id="GO:0046872">
    <property type="term" value="F:metal ion binding"/>
    <property type="evidence" value="ECO:0007669"/>
    <property type="project" value="UniProtKB-KW"/>
</dbReference>
<keyword evidence="7" id="KW-1278">Translocase</keyword>
<dbReference type="EMBL" id="KU509453">
    <property type="protein sequence ID" value="ANC58252.1"/>
    <property type="molecule type" value="Genomic_DNA"/>
</dbReference>
<comment type="cofactor">
    <cofactor evidence="12">
        <name>[2Fe-2S] cluster</name>
        <dbReference type="ChEBI" id="CHEBI:190135"/>
    </cofactor>
</comment>
<dbReference type="SMART" id="SM00929">
    <property type="entry name" value="NADH-G_4Fe-4S_3"/>
    <property type="match status" value="1"/>
</dbReference>
<evidence type="ECO:0000256" key="1">
    <source>
        <dbReference type="ARBA" id="ARBA00001966"/>
    </source>
</evidence>
<dbReference type="InterPro" id="IPR001041">
    <property type="entry name" value="2Fe-2S_ferredoxin-type"/>
</dbReference>
<dbReference type="CDD" id="cd00207">
    <property type="entry name" value="fer2"/>
    <property type="match status" value="1"/>
</dbReference>
<evidence type="ECO:0000256" key="10">
    <source>
        <dbReference type="ARBA" id="ARBA00023027"/>
    </source>
</evidence>
<dbReference type="InterPro" id="IPR036010">
    <property type="entry name" value="2Fe-2S_ferredoxin-like_sf"/>
</dbReference>
<keyword evidence="6" id="KW-0479">Metal-binding</keyword>
<dbReference type="InterPro" id="IPR000283">
    <property type="entry name" value="NADH_UbQ_OxRdtase_75kDa_su_CS"/>
</dbReference>
<dbReference type="PROSITE" id="PS00643">
    <property type="entry name" value="COMPLEX1_75K_3"/>
    <property type="match status" value="1"/>
</dbReference>
<evidence type="ECO:0000259" key="14">
    <source>
        <dbReference type="PROSITE" id="PS51839"/>
    </source>
</evidence>
<dbReference type="GO" id="GO:0051539">
    <property type="term" value="F:4 iron, 4 sulfur cluster binding"/>
    <property type="evidence" value="ECO:0007669"/>
    <property type="project" value="UniProtKB-KW"/>
</dbReference>
<evidence type="ECO:0000256" key="12">
    <source>
        <dbReference type="ARBA" id="ARBA00034078"/>
    </source>
</evidence>
<dbReference type="InterPro" id="IPR006963">
    <property type="entry name" value="Mopterin_OxRdtase_4Fe-4S_dom"/>
</dbReference>
<dbReference type="GO" id="GO:0008137">
    <property type="term" value="F:NADH dehydrogenase (ubiquinone) activity"/>
    <property type="evidence" value="ECO:0007669"/>
    <property type="project" value="InterPro"/>
</dbReference>
<dbReference type="Gene3D" id="3.40.50.740">
    <property type="match status" value="1"/>
</dbReference>
<dbReference type="SUPFAM" id="SSF53706">
    <property type="entry name" value="Formate dehydrogenase/DMSO reductase, domains 1-3"/>
    <property type="match status" value="1"/>
</dbReference>
<dbReference type="GO" id="GO:0048038">
    <property type="term" value="F:quinone binding"/>
    <property type="evidence" value="ECO:0007669"/>
    <property type="project" value="UniProtKB-KW"/>
</dbReference>
<sequence>MSAAIKNPFNHDLVSADTPLVNVQLDGQWVKVPKGLNVIEIAKRFGKFIPHYCYHPKLSIAGNCRMCLFEMGVPKLDAQRKPLLDDKGMPLINWLPKPQIACATQATEGMAIKTNSSLTRDCQEGITEFLLVNHPLDCPICDQAGECRLQEYSYDFGRGRSRFVEEKVKKPKRVELGPRIVLDDERCILCSRCIRFAREIAKQDVIGFLSRGSYSTLTVYPGRPFDSNYSLNTVDICPVGALTSKDFRFKMRVWFLRETKSICTDCGTGCNVIIGSRENVVYRLTPRVNEEVNSHWMCDQGRLGFHYIHSKKRIIEPATHLNGSLFPLEWKEALRTVAQRLREFSPAEIAFLVSAKLTCEELFLLKKLMEVLGKEGTVFSEIVPRKGVADFLLRSEDLNPNTLGTVYMGIGKKGEKLAALKEKIRAKEIKCLWAIHENPEEIEISEDLLSSLSFYVWQGLIPGPSIHTAHVLLAGASFAEKSGTMINIAGRLQKLHKAILCPGRAREDWRIFRDLLGEVGWNERSFENIGQVFEAMAQEVEIFKGFAWTSIGDLGIDLSQKCKA</sequence>
<evidence type="ECO:0000256" key="8">
    <source>
        <dbReference type="ARBA" id="ARBA00023004"/>
    </source>
</evidence>
<dbReference type="GO" id="GO:0051537">
    <property type="term" value="F:2 iron, 2 sulfur cluster binding"/>
    <property type="evidence" value="ECO:0007669"/>
    <property type="project" value="UniProtKB-KW"/>
</dbReference>
<dbReference type="Gene3D" id="3.30.70.20">
    <property type="match status" value="1"/>
</dbReference>
<keyword evidence="11" id="KW-0472">Membrane</keyword>
<keyword evidence="4" id="KW-0004">4Fe-4S</keyword>
<dbReference type="Pfam" id="PF10588">
    <property type="entry name" value="NADH-G_4Fe-4S_3"/>
    <property type="match status" value="1"/>
</dbReference>
<comment type="cofactor">
    <cofactor evidence="1">
        <name>[4Fe-4S] cluster</name>
        <dbReference type="ChEBI" id="CHEBI:49883"/>
    </cofactor>
</comment>
<keyword evidence="10" id="KW-0520">NAD</keyword>
<dbReference type="PROSITE" id="PS00551">
    <property type="entry name" value="MOLYBDOPTERIN_PROK_1"/>
    <property type="match status" value="1"/>
</dbReference>
<dbReference type="SMART" id="SM00926">
    <property type="entry name" value="Molybdop_Fe4S4"/>
    <property type="match status" value="1"/>
</dbReference>
<comment type="similarity">
    <text evidence="3">Belongs to the complex I 75 kDa subunit family.</text>
</comment>
<dbReference type="InterPro" id="IPR027467">
    <property type="entry name" value="MopterinOxRdtase_cofactor_BS"/>
</dbReference>
<evidence type="ECO:0000313" key="15">
    <source>
        <dbReference type="EMBL" id="ANC58252.1"/>
    </source>
</evidence>
<feature type="domain" description="4Fe-4S His(Cys)3-ligated-type" evidence="14">
    <location>
        <begin position="118"/>
        <end position="157"/>
    </location>
</feature>
<reference evidence="15" key="1">
    <citation type="submission" date="2016-01" db="EMBL/GenBank/DDBJ databases">
        <title>Hydrogen oxidation by a methanotroph.</title>
        <authorList>
            <person name="Stott M.B."/>
        </authorList>
    </citation>
    <scope>NUCLEOTIDE SEQUENCE</scope>
    <source>
        <strain evidence="15">RTK17.1</strain>
    </source>
</reference>
<dbReference type="Pfam" id="PF13510">
    <property type="entry name" value="Fer2_4"/>
    <property type="match status" value="1"/>
</dbReference>
<dbReference type="GO" id="GO:0016491">
    <property type="term" value="F:oxidoreductase activity"/>
    <property type="evidence" value="ECO:0007669"/>
    <property type="project" value="InterPro"/>
</dbReference>
<comment type="subcellular location">
    <subcellularLocation>
        <location evidence="2">Membrane</location>
    </subcellularLocation>
</comment>
<dbReference type="GO" id="GO:0042773">
    <property type="term" value="P:ATP synthesis coupled electron transport"/>
    <property type="evidence" value="ECO:0007669"/>
    <property type="project" value="InterPro"/>
</dbReference>
<name>A0A1W5LFT1_9BACT</name>
<dbReference type="AlphaFoldDB" id="A0A1W5LFT1"/>
<dbReference type="PANTHER" id="PTHR43105">
    <property type="entry name" value="RESPIRATORY NITRATE REDUCTASE"/>
    <property type="match status" value="1"/>
</dbReference>
<dbReference type="InterPro" id="IPR054351">
    <property type="entry name" value="NADH_UbQ_OxRdtase_ferredoxin"/>
</dbReference>
<protein>
    <submittedName>
        <fullName evidence="15">NADH-quinone oxidoreductase subunit G</fullName>
    </submittedName>
</protein>
<evidence type="ECO:0000256" key="2">
    <source>
        <dbReference type="ARBA" id="ARBA00004370"/>
    </source>
</evidence>
<keyword evidence="9" id="KW-0411">Iron-sulfur</keyword>
<proteinExistence type="inferred from homology"/>
<dbReference type="SUPFAM" id="SSF54862">
    <property type="entry name" value="4Fe-4S ferredoxins"/>
    <property type="match status" value="1"/>
</dbReference>
<evidence type="ECO:0000256" key="9">
    <source>
        <dbReference type="ARBA" id="ARBA00023014"/>
    </source>
</evidence>
<dbReference type="InterPro" id="IPR019574">
    <property type="entry name" value="NADH_UbQ_OxRdtase_Gsu_4Fe4S-bd"/>
</dbReference>
<evidence type="ECO:0000259" key="13">
    <source>
        <dbReference type="PROSITE" id="PS51669"/>
    </source>
</evidence>
<dbReference type="PROSITE" id="PS51839">
    <property type="entry name" value="4FE4S_HC3"/>
    <property type="match status" value="1"/>
</dbReference>
<dbReference type="Pfam" id="PF22151">
    <property type="entry name" value="Fer4_NDSU1"/>
    <property type="match status" value="1"/>
</dbReference>
<dbReference type="Gene3D" id="2.20.25.90">
    <property type="entry name" value="ADC-like domains"/>
    <property type="match status" value="1"/>
</dbReference>
<evidence type="ECO:0000256" key="7">
    <source>
        <dbReference type="ARBA" id="ARBA00022967"/>
    </source>
</evidence>
<feature type="domain" description="4Fe-4S Mo/W bis-MGD-type" evidence="13">
    <location>
        <begin position="256"/>
        <end position="312"/>
    </location>
</feature>
<dbReference type="FunFam" id="3.30.70.20:FF:000002">
    <property type="entry name" value="NADH-ubiquinone oxidoreductase 75 kDa subunit"/>
    <property type="match status" value="1"/>
</dbReference>
<dbReference type="PROSITE" id="PS51669">
    <property type="entry name" value="4FE4S_MOW_BIS_MGD"/>
    <property type="match status" value="1"/>
</dbReference>
<evidence type="ECO:0000256" key="11">
    <source>
        <dbReference type="ARBA" id="ARBA00023136"/>
    </source>
</evidence>
<organism evidence="15">
    <name type="scientific">Candidatus Methylacidiphilum infernorum</name>
    <dbReference type="NCBI Taxonomy" id="511746"/>
    <lineage>
        <taxon>Bacteria</taxon>
        <taxon>Pseudomonadati</taxon>
        <taxon>Verrucomicrobiota</taxon>
        <taxon>Methylacidiphilae</taxon>
        <taxon>Methylacidiphilales</taxon>
        <taxon>Methylacidiphilaceae</taxon>
        <taxon>Methylacidiphilum (ex Ratnadevi et al. 2023)</taxon>
    </lineage>
</organism>
<dbReference type="Pfam" id="PF00384">
    <property type="entry name" value="Molybdopterin"/>
    <property type="match status" value="2"/>
</dbReference>